<gene>
    <name evidence="1" type="ORF">KEF29_41120</name>
</gene>
<protein>
    <submittedName>
        <fullName evidence="1">Uncharacterized protein</fullName>
    </submittedName>
</protein>
<sequence length="57" mass="5906">MDDALRAHRVARRAVAAQHEPDLGDLVPPVAVDVHGTGVVPVGRVLAAALPRPPAVQ</sequence>
<comment type="caution">
    <text evidence="1">The sequence shown here is derived from an EMBL/GenBank/DDBJ whole genome shotgun (WGS) entry which is preliminary data.</text>
</comment>
<dbReference type="EMBL" id="JAGTPG010000002">
    <property type="protein sequence ID" value="MBR8643727.1"/>
    <property type="molecule type" value="Genomic_DNA"/>
</dbReference>
<dbReference type="Proteomes" id="UP000682308">
    <property type="component" value="Unassembled WGS sequence"/>
</dbReference>
<name>A0A941J4A4_9ACTN</name>
<evidence type="ECO:0000313" key="1">
    <source>
        <dbReference type="EMBL" id="MBR8643727.1"/>
    </source>
</evidence>
<reference evidence="1 2" key="1">
    <citation type="submission" date="2021-04" db="EMBL/GenBank/DDBJ databases">
        <title>Characterization of the biosynthetic gene cluster of new lipopeptides with antitumor activity in the genome of the marine Streptomyces PHM034.</title>
        <authorList>
            <person name="Ceniceros A."/>
            <person name="Canedo L."/>
            <person name="Mendez C."/>
            <person name="Olano C."/>
            <person name="Schleissner C."/>
            <person name="Cuevas C."/>
            <person name="De La Calle F."/>
            <person name="Salas J.A."/>
        </authorList>
    </citation>
    <scope>NUCLEOTIDE SEQUENCE [LARGE SCALE GENOMIC DNA]</scope>
    <source>
        <strain evidence="1 2">PHM034</strain>
    </source>
</reference>
<keyword evidence="2" id="KW-1185">Reference proteome</keyword>
<organism evidence="1 2">
    <name type="scientific">Streptomyces tuirus</name>
    <dbReference type="NCBI Taxonomy" id="68278"/>
    <lineage>
        <taxon>Bacteria</taxon>
        <taxon>Bacillati</taxon>
        <taxon>Actinomycetota</taxon>
        <taxon>Actinomycetes</taxon>
        <taxon>Kitasatosporales</taxon>
        <taxon>Streptomycetaceae</taxon>
        <taxon>Streptomyces</taxon>
    </lineage>
</organism>
<dbReference type="AlphaFoldDB" id="A0A941J4A4"/>
<proteinExistence type="predicted"/>
<evidence type="ECO:0000313" key="2">
    <source>
        <dbReference type="Proteomes" id="UP000682308"/>
    </source>
</evidence>
<accession>A0A941J4A4</accession>